<comment type="similarity">
    <text evidence="2 6">Belongs to the sodium:solute symporter (SSF) (TC 2.A.21) family.</text>
</comment>
<dbReference type="Pfam" id="PF00474">
    <property type="entry name" value="SSF"/>
    <property type="match status" value="1"/>
</dbReference>
<evidence type="ECO:0000256" key="2">
    <source>
        <dbReference type="ARBA" id="ARBA00006434"/>
    </source>
</evidence>
<evidence type="ECO:0000256" key="1">
    <source>
        <dbReference type="ARBA" id="ARBA00004141"/>
    </source>
</evidence>
<proteinExistence type="inferred from homology"/>
<dbReference type="EMBL" id="GDRN01067777">
    <property type="protein sequence ID" value="JAI64318.1"/>
    <property type="molecule type" value="Transcribed_RNA"/>
</dbReference>
<dbReference type="PANTHER" id="PTHR11819">
    <property type="entry name" value="SOLUTE CARRIER FAMILY 5"/>
    <property type="match status" value="1"/>
</dbReference>
<evidence type="ECO:0000256" key="5">
    <source>
        <dbReference type="ARBA" id="ARBA00023136"/>
    </source>
</evidence>
<keyword evidence="3 7" id="KW-0812">Transmembrane</keyword>
<evidence type="ECO:0000256" key="7">
    <source>
        <dbReference type="SAM" id="Phobius"/>
    </source>
</evidence>
<comment type="subcellular location">
    <subcellularLocation>
        <location evidence="1">Membrane</location>
        <topology evidence="1">Multi-pass membrane protein</topology>
    </subcellularLocation>
</comment>
<dbReference type="PROSITE" id="PS50283">
    <property type="entry name" value="NA_SOLUT_SYMP_3"/>
    <property type="match status" value="1"/>
</dbReference>
<name>A0A0P4W6S9_SCYOL</name>
<dbReference type="GO" id="GO:0005886">
    <property type="term" value="C:plasma membrane"/>
    <property type="evidence" value="ECO:0007669"/>
    <property type="project" value="TreeGrafter"/>
</dbReference>
<feature type="transmembrane region" description="Helical" evidence="7">
    <location>
        <begin position="88"/>
        <end position="108"/>
    </location>
</feature>
<feature type="transmembrane region" description="Helical" evidence="7">
    <location>
        <begin position="128"/>
        <end position="147"/>
    </location>
</feature>
<evidence type="ECO:0000256" key="4">
    <source>
        <dbReference type="ARBA" id="ARBA00022989"/>
    </source>
</evidence>
<reference evidence="8" key="1">
    <citation type="submission" date="2015-09" db="EMBL/GenBank/DDBJ databases">
        <title>Scylla olivacea transcriptome.</title>
        <authorList>
            <person name="Ikhwanuddin M."/>
        </authorList>
    </citation>
    <scope>NUCLEOTIDE SEQUENCE</scope>
</reference>
<keyword evidence="5 7" id="KW-0472">Membrane</keyword>
<dbReference type="InterPro" id="IPR001734">
    <property type="entry name" value="Na/solute_symporter"/>
</dbReference>
<dbReference type="PANTHER" id="PTHR11819:SF195">
    <property type="entry name" value="SODIUM_GLUCOSE COTRANSPORTER 4"/>
    <property type="match status" value="1"/>
</dbReference>
<evidence type="ECO:0008006" key="9">
    <source>
        <dbReference type="Google" id="ProtNLM"/>
    </source>
</evidence>
<sequence length="169" mass="18568">MATPDDDKMAMGWEDITVVVVYFLFVLAVGLYSSWRSKRSTMSGYFLASRNMHFIPVGASLFASNIGSGHFIGLAGSGAASGIGIGAFELNAIFVLMILGWLFVPVYMSSGVYTMPEYLRERFGGQRIRVYLSCLALLLSIFTKISVRSPFIRSVWRRLGNVAGVDSLI</sequence>
<feature type="transmembrane region" description="Helical" evidence="7">
    <location>
        <begin position="53"/>
        <end position="76"/>
    </location>
</feature>
<feature type="transmembrane region" description="Helical" evidence="7">
    <location>
        <begin position="12"/>
        <end position="33"/>
    </location>
</feature>
<dbReference type="InterPro" id="IPR038377">
    <property type="entry name" value="Na/Glc_symporter_sf"/>
</dbReference>
<accession>A0A0P4W6S9</accession>
<dbReference type="AlphaFoldDB" id="A0A0P4W6S9"/>
<protein>
    <recommendedName>
        <fullName evidence="9">Sodium/solute symporter</fullName>
    </recommendedName>
</protein>
<evidence type="ECO:0000313" key="8">
    <source>
        <dbReference type="EMBL" id="JAI64318.1"/>
    </source>
</evidence>
<evidence type="ECO:0000256" key="6">
    <source>
        <dbReference type="RuleBase" id="RU362091"/>
    </source>
</evidence>
<evidence type="ECO:0000256" key="3">
    <source>
        <dbReference type="ARBA" id="ARBA00022692"/>
    </source>
</evidence>
<dbReference type="GO" id="GO:0005412">
    <property type="term" value="F:D-glucose:sodium symporter activity"/>
    <property type="evidence" value="ECO:0007669"/>
    <property type="project" value="TreeGrafter"/>
</dbReference>
<organism evidence="8">
    <name type="scientific">Scylla olivacea</name>
    <name type="common">Orange mud crab</name>
    <name type="synonym">Cancer olivacea</name>
    <dbReference type="NCBI Taxonomy" id="85551"/>
    <lineage>
        <taxon>Eukaryota</taxon>
        <taxon>Metazoa</taxon>
        <taxon>Ecdysozoa</taxon>
        <taxon>Arthropoda</taxon>
        <taxon>Crustacea</taxon>
        <taxon>Multicrustacea</taxon>
        <taxon>Malacostraca</taxon>
        <taxon>Eumalacostraca</taxon>
        <taxon>Eucarida</taxon>
        <taxon>Decapoda</taxon>
        <taxon>Pleocyemata</taxon>
        <taxon>Brachyura</taxon>
        <taxon>Eubrachyura</taxon>
        <taxon>Portunoidea</taxon>
        <taxon>Portunidae</taxon>
        <taxon>Portuninae</taxon>
        <taxon>Scylla</taxon>
    </lineage>
</organism>
<keyword evidence="4 7" id="KW-1133">Transmembrane helix</keyword>
<dbReference type="Gene3D" id="1.20.1730.10">
    <property type="entry name" value="Sodium/glucose cotransporter"/>
    <property type="match status" value="1"/>
</dbReference>